<comment type="caution">
    <text evidence="3">The sequence shown here is derived from an EMBL/GenBank/DDBJ whole genome shotgun (WGS) entry which is preliminary data.</text>
</comment>
<dbReference type="PANTHER" id="PTHR45947">
    <property type="entry name" value="SULFOQUINOVOSYL TRANSFERASE SQD2"/>
    <property type="match status" value="1"/>
</dbReference>
<gene>
    <name evidence="3" type="ORF">A3C70_01560</name>
</gene>
<evidence type="ECO:0000313" key="3">
    <source>
        <dbReference type="EMBL" id="OHA96193.1"/>
    </source>
</evidence>
<feature type="domain" description="Glycosyl transferase family 1" evidence="1">
    <location>
        <begin position="262"/>
        <end position="354"/>
    </location>
</feature>
<dbReference type="Proteomes" id="UP000178175">
    <property type="component" value="Unassembled WGS sequence"/>
</dbReference>
<evidence type="ECO:0000259" key="1">
    <source>
        <dbReference type="Pfam" id="PF00534"/>
    </source>
</evidence>
<dbReference type="PANTHER" id="PTHR45947:SF3">
    <property type="entry name" value="SULFOQUINOVOSYL TRANSFERASE SQD2"/>
    <property type="match status" value="1"/>
</dbReference>
<evidence type="ECO:0008006" key="5">
    <source>
        <dbReference type="Google" id="ProtNLM"/>
    </source>
</evidence>
<accession>A0A1G2TG55</accession>
<sequence>MKILFLSDDFPPASFGGAGISTYELAIGMKKAGHEVFVITTCRKESEAGEQNYDSLKIFKIASDYPARWRAYVSLYNRPVVLKLEDILKRVKPDIVHANNIHHYLSYRSLKIAKKYAKVVITFRDAMSFSFGKLMTRKYLESLDAKVTWLDHLKQAKLRWNPFRNLIVKYYLGYVDQKFAVSYALKKALEQNGITNVEVIHTGIDLREYSLSSREHNKKTIFFAGRLNDAKGAGVVEKSFEIVKQEMSEAELRTAGTGGKWLNREEMKQAYADSNLVLVPSVCFDAFPRIVIEAMALGRPVISTPYGGAKEIIEDGVTGYIIDPFKTDELAEKIIDLLKNPDKAEEFGRAGRERVKTQFNLDEKVKQYLFYYKNCASCP</sequence>
<evidence type="ECO:0000313" key="4">
    <source>
        <dbReference type="Proteomes" id="UP000178175"/>
    </source>
</evidence>
<dbReference type="SUPFAM" id="SSF53756">
    <property type="entry name" value="UDP-Glycosyltransferase/glycogen phosphorylase"/>
    <property type="match status" value="1"/>
</dbReference>
<dbReference type="EMBL" id="MHVR01000009">
    <property type="protein sequence ID" value="OHA96193.1"/>
    <property type="molecule type" value="Genomic_DNA"/>
</dbReference>
<organism evidence="3 4">
    <name type="scientific">Candidatus Zambryskibacteria bacterium RIFCSPHIGHO2_02_FULL_43_14</name>
    <dbReference type="NCBI Taxonomy" id="1802748"/>
    <lineage>
        <taxon>Bacteria</taxon>
        <taxon>Candidatus Zambryskiibacteriota</taxon>
    </lineage>
</organism>
<dbReference type="InterPro" id="IPR001296">
    <property type="entry name" value="Glyco_trans_1"/>
</dbReference>
<dbReference type="AlphaFoldDB" id="A0A1G2TG55"/>
<dbReference type="Pfam" id="PF00534">
    <property type="entry name" value="Glycos_transf_1"/>
    <property type="match status" value="1"/>
</dbReference>
<name>A0A1G2TG55_9BACT</name>
<reference evidence="3 4" key="1">
    <citation type="journal article" date="2016" name="Nat. Commun.">
        <title>Thousands of microbial genomes shed light on interconnected biogeochemical processes in an aquifer system.</title>
        <authorList>
            <person name="Anantharaman K."/>
            <person name="Brown C.T."/>
            <person name="Hug L.A."/>
            <person name="Sharon I."/>
            <person name="Castelle C.J."/>
            <person name="Probst A.J."/>
            <person name="Thomas B.C."/>
            <person name="Singh A."/>
            <person name="Wilkins M.J."/>
            <person name="Karaoz U."/>
            <person name="Brodie E.L."/>
            <person name="Williams K.H."/>
            <person name="Hubbard S.S."/>
            <person name="Banfield J.F."/>
        </authorList>
    </citation>
    <scope>NUCLEOTIDE SEQUENCE [LARGE SCALE GENOMIC DNA]</scope>
</reference>
<evidence type="ECO:0000259" key="2">
    <source>
        <dbReference type="Pfam" id="PF13439"/>
    </source>
</evidence>
<dbReference type="Pfam" id="PF13439">
    <property type="entry name" value="Glyco_transf_4"/>
    <property type="match status" value="1"/>
</dbReference>
<dbReference type="GO" id="GO:0016757">
    <property type="term" value="F:glycosyltransferase activity"/>
    <property type="evidence" value="ECO:0007669"/>
    <property type="project" value="InterPro"/>
</dbReference>
<feature type="domain" description="Glycosyltransferase subfamily 4-like N-terminal" evidence="2">
    <location>
        <begin position="15"/>
        <end position="207"/>
    </location>
</feature>
<proteinExistence type="predicted"/>
<dbReference type="Gene3D" id="3.40.50.2000">
    <property type="entry name" value="Glycogen Phosphorylase B"/>
    <property type="match status" value="3"/>
</dbReference>
<dbReference type="CDD" id="cd03801">
    <property type="entry name" value="GT4_PimA-like"/>
    <property type="match status" value="1"/>
</dbReference>
<dbReference type="InterPro" id="IPR028098">
    <property type="entry name" value="Glyco_trans_4-like_N"/>
</dbReference>
<dbReference type="InterPro" id="IPR050194">
    <property type="entry name" value="Glycosyltransferase_grp1"/>
</dbReference>
<protein>
    <recommendedName>
        <fullName evidence="5">Glycosyl transferase family 1 domain-containing protein</fullName>
    </recommendedName>
</protein>